<organism evidence="2 3">
    <name type="scientific">Streptomyces cyaneochromogenes</name>
    <dbReference type="NCBI Taxonomy" id="2496836"/>
    <lineage>
        <taxon>Bacteria</taxon>
        <taxon>Bacillati</taxon>
        <taxon>Actinomycetota</taxon>
        <taxon>Actinomycetes</taxon>
        <taxon>Kitasatosporales</taxon>
        <taxon>Streptomycetaceae</taxon>
        <taxon>Streptomyces</taxon>
    </lineage>
</organism>
<reference evidence="2 3" key="1">
    <citation type="journal article" date="2019" name="Int. J. Syst. Evol. Microbiol.">
        <title>Streptomyces cyaneochromogenes sp. nov., a blue pigment-producing actinomycete from manganese-contaminated soil.</title>
        <authorList>
            <person name="Tang X."/>
            <person name="Zhao J."/>
            <person name="Li K."/>
            <person name="Chen Z."/>
            <person name="Sun Y."/>
            <person name="Gao J."/>
        </authorList>
    </citation>
    <scope>NUCLEOTIDE SEQUENCE [LARGE SCALE GENOMIC DNA]</scope>
    <source>
        <strain evidence="2 3">MK-45</strain>
    </source>
</reference>
<dbReference type="OrthoDB" id="4323058at2"/>
<evidence type="ECO:0000313" key="2">
    <source>
        <dbReference type="EMBL" id="AZQ37819.1"/>
    </source>
</evidence>
<dbReference type="Proteomes" id="UP000280298">
    <property type="component" value="Chromosome"/>
</dbReference>
<feature type="region of interest" description="Disordered" evidence="1">
    <location>
        <begin position="1"/>
        <end position="52"/>
    </location>
</feature>
<dbReference type="EMBL" id="CP034539">
    <property type="protein sequence ID" value="AZQ37819.1"/>
    <property type="molecule type" value="Genomic_DNA"/>
</dbReference>
<dbReference type="AlphaFoldDB" id="A0A3Q9EX07"/>
<name>A0A3Q9EX07_9ACTN</name>
<dbReference type="InterPro" id="IPR025851">
    <property type="entry name" value="SUKH-4"/>
</dbReference>
<proteinExistence type="predicted"/>
<protein>
    <submittedName>
        <fullName evidence="2">Uncharacterized protein</fullName>
    </submittedName>
</protein>
<keyword evidence="3" id="KW-1185">Reference proteome</keyword>
<accession>A0A3Q9EX07</accession>
<gene>
    <name evidence="2" type="ORF">EJ357_33785</name>
</gene>
<dbReference type="Pfam" id="PF14435">
    <property type="entry name" value="SUKH-4"/>
    <property type="match status" value="1"/>
</dbReference>
<dbReference type="KEGG" id="scya:EJ357_33785"/>
<sequence length="179" mass="19712">MARNSRVCGLSRDSVSRQNDRSGHRRNPSQRPPGGPDFTHAAGPAGPLPRHTDSRTFLAHIGIPRAEGVLFEIRGDLADGLTPLLSHRPTAGFSTYQGAPADFTDWVQLGKAVYSDIALDGASGIVYGMWPLEKRRTRFPSQAPPKGQRRRTCEDRPHNIFTSFITWIGNRPGLQLTCL</sequence>
<evidence type="ECO:0000313" key="3">
    <source>
        <dbReference type="Proteomes" id="UP000280298"/>
    </source>
</evidence>
<evidence type="ECO:0000256" key="1">
    <source>
        <dbReference type="SAM" id="MobiDB-lite"/>
    </source>
</evidence>